<dbReference type="RefSeq" id="XP_022331378.1">
    <property type="nucleotide sequence ID" value="XM_022475670.1"/>
</dbReference>
<feature type="transmembrane region" description="Helical" evidence="2">
    <location>
        <begin position="67"/>
        <end position="89"/>
    </location>
</feature>
<evidence type="ECO:0000256" key="2">
    <source>
        <dbReference type="SAM" id="Phobius"/>
    </source>
</evidence>
<keyword evidence="3" id="KW-1185">Reference proteome</keyword>
<name>A0A8B8DUQ4_CRAVI</name>
<evidence type="ECO:0000313" key="3">
    <source>
        <dbReference type="Proteomes" id="UP000694844"/>
    </source>
</evidence>
<sequence>MVNDTAVIVVKWLDLAPCPPPWAPQLLYNVKSKVNLSDEEVGEIARRCKVPPLAQLLTQGPSDPPEVWLYIPVFVVLTALTLLVVGLVYRYLHNKHRTGDNCLQTSVSKRTPLQEEMQERKRGGCDNQAYKSSKQDLKSAPFSPRNGDLLQTG</sequence>
<dbReference type="AlphaFoldDB" id="A0A8B8DUQ4"/>
<protein>
    <submittedName>
        <fullName evidence="4">Uncharacterized protein LOC111129347</fullName>
    </submittedName>
</protein>
<keyword evidence="2" id="KW-0472">Membrane</keyword>
<dbReference type="GeneID" id="111129347"/>
<dbReference type="OrthoDB" id="10599067at2759"/>
<reference evidence="4" key="1">
    <citation type="submission" date="2025-08" db="UniProtKB">
        <authorList>
            <consortium name="RefSeq"/>
        </authorList>
    </citation>
    <scope>IDENTIFICATION</scope>
    <source>
        <tissue evidence="4">Whole sample</tissue>
    </source>
</reference>
<organism evidence="3 4">
    <name type="scientific">Crassostrea virginica</name>
    <name type="common">Eastern oyster</name>
    <dbReference type="NCBI Taxonomy" id="6565"/>
    <lineage>
        <taxon>Eukaryota</taxon>
        <taxon>Metazoa</taxon>
        <taxon>Spiralia</taxon>
        <taxon>Lophotrochozoa</taxon>
        <taxon>Mollusca</taxon>
        <taxon>Bivalvia</taxon>
        <taxon>Autobranchia</taxon>
        <taxon>Pteriomorphia</taxon>
        <taxon>Ostreida</taxon>
        <taxon>Ostreoidea</taxon>
        <taxon>Ostreidae</taxon>
        <taxon>Crassostrea</taxon>
    </lineage>
</organism>
<evidence type="ECO:0000313" key="4">
    <source>
        <dbReference type="RefSeq" id="XP_022331378.1"/>
    </source>
</evidence>
<keyword evidence="2" id="KW-1133">Transmembrane helix</keyword>
<accession>A0A8B8DUQ4</accession>
<gene>
    <name evidence="4" type="primary">LOC111129347</name>
</gene>
<proteinExistence type="predicted"/>
<keyword evidence="2" id="KW-0812">Transmembrane</keyword>
<feature type="region of interest" description="Disordered" evidence="1">
    <location>
        <begin position="109"/>
        <end position="153"/>
    </location>
</feature>
<evidence type="ECO:0000256" key="1">
    <source>
        <dbReference type="SAM" id="MobiDB-lite"/>
    </source>
</evidence>
<dbReference type="KEGG" id="cvn:111129347"/>
<dbReference type="Proteomes" id="UP000694844">
    <property type="component" value="Chromosome 4"/>
</dbReference>